<evidence type="ECO:0000313" key="3">
    <source>
        <dbReference type="EMBL" id="KAF2137390.1"/>
    </source>
</evidence>
<protein>
    <submittedName>
        <fullName evidence="3">Uncharacterized protein</fullName>
    </submittedName>
</protein>
<dbReference type="InterPro" id="IPR001466">
    <property type="entry name" value="Beta-lactam-related"/>
</dbReference>
<dbReference type="AlphaFoldDB" id="A0A6A6B044"/>
<dbReference type="PANTHER" id="PTHR22935:SF97">
    <property type="entry name" value="BETA-LACTAMASE-RELATED DOMAIN-CONTAINING PROTEIN"/>
    <property type="match status" value="1"/>
</dbReference>
<dbReference type="InterPro" id="IPR012338">
    <property type="entry name" value="Beta-lactam/transpept-like"/>
</dbReference>
<sequence length="551" mass="58881">CPYQGPLFPPPRNPLSTSAIQGAQESFAAQLEDALNGADELGSSLLLNETFFSISVFSSTSSLFTYHHVAAPSEVADEGLTSKTLDGDSIYRIGSVSKLLTLYTLLVAQGDVDWNQPITKFVPELSDGETDDELRSIQWEDVTIGALATHLAGISRMNAWGDQVFENSSTLEAAGLPSTYDENDIPTCGLGLLPNPPKQIQGLNKLGPFMPPFQTPVYSNDGYMVLAWALENMTGEPLTETFRREIVDPLKLSHTTFETPIDTSNAVVPGGLVDAASTSGWGVDLQDNNPAGSAYSTTNDVTAIGQSILQSSLLSKALTRRWLKPHARTSDDTQAVGAPWEIASMRIPLSDGKAENTSTTRVDLYTKGGDIIAYSSYLVLEPDRDFGFVVLGAGLPSAGNQIRYLSDLAARTWVSALEAAAREEATAAYAGDFASDDSAMSIVVEDGKPGLLVAEWVSHGVDVLAAAGAGASVRLYPTGLARGNKYAFRAITEALPASWLGGPIDTACVSWALGDRAQVASRMIDDFVIELDDEGRAVSVEPRAYRETLLR</sequence>
<dbReference type="InterPro" id="IPR051478">
    <property type="entry name" value="Beta-lactamase-like_AB/R"/>
</dbReference>
<evidence type="ECO:0000259" key="1">
    <source>
        <dbReference type="Pfam" id="PF00144"/>
    </source>
</evidence>
<dbReference type="Gene3D" id="3.40.710.10">
    <property type="entry name" value="DD-peptidase/beta-lactamase superfamily"/>
    <property type="match status" value="1"/>
</dbReference>
<dbReference type="OrthoDB" id="10250282at2759"/>
<dbReference type="SUPFAM" id="SSF56601">
    <property type="entry name" value="beta-lactamase/transpeptidase-like"/>
    <property type="match status" value="1"/>
</dbReference>
<feature type="non-terminal residue" evidence="3">
    <location>
        <position position="1"/>
    </location>
</feature>
<evidence type="ECO:0000259" key="2">
    <source>
        <dbReference type="Pfam" id="PF26335"/>
    </source>
</evidence>
<feature type="domain" description="Beta-lactamase-like ARB-00930-like C-terminal" evidence="2">
    <location>
        <begin position="421"/>
        <end position="551"/>
    </location>
</feature>
<accession>A0A6A6B044</accession>
<feature type="domain" description="Beta-lactamase-related" evidence="1">
    <location>
        <begin position="82"/>
        <end position="397"/>
    </location>
</feature>
<gene>
    <name evidence="3" type="ORF">K452DRAFT_208381</name>
</gene>
<proteinExistence type="predicted"/>
<organism evidence="3 4">
    <name type="scientific">Aplosporella prunicola CBS 121167</name>
    <dbReference type="NCBI Taxonomy" id="1176127"/>
    <lineage>
        <taxon>Eukaryota</taxon>
        <taxon>Fungi</taxon>
        <taxon>Dikarya</taxon>
        <taxon>Ascomycota</taxon>
        <taxon>Pezizomycotina</taxon>
        <taxon>Dothideomycetes</taxon>
        <taxon>Dothideomycetes incertae sedis</taxon>
        <taxon>Botryosphaeriales</taxon>
        <taxon>Aplosporellaceae</taxon>
        <taxon>Aplosporella</taxon>
    </lineage>
</organism>
<dbReference type="InterPro" id="IPR058664">
    <property type="entry name" value="ARB_00930-like_C"/>
</dbReference>
<feature type="non-terminal residue" evidence="3">
    <location>
        <position position="551"/>
    </location>
</feature>
<keyword evidence="4" id="KW-1185">Reference proteome</keyword>
<reference evidence="3" key="1">
    <citation type="journal article" date="2020" name="Stud. Mycol.">
        <title>101 Dothideomycetes genomes: a test case for predicting lifestyles and emergence of pathogens.</title>
        <authorList>
            <person name="Haridas S."/>
            <person name="Albert R."/>
            <person name="Binder M."/>
            <person name="Bloem J."/>
            <person name="Labutti K."/>
            <person name="Salamov A."/>
            <person name="Andreopoulos B."/>
            <person name="Baker S."/>
            <person name="Barry K."/>
            <person name="Bills G."/>
            <person name="Bluhm B."/>
            <person name="Cannon C."/>
            <person name="Castanera R."/>
            <person name="Culley D."/>
            <person name="Daum C."/>
            <person name="Ezra D."/>
            <person name="Gonzalez J."/>
            <person name="Henrissat B."/>
            <person name="Kuo A."/>
            <person name="Liang C."/>
            <person name="Lipzen A."/>
            <person name="Lutzoni F."/>
            <person name="Magnuson J."/>
            <person name="Mondo S."/>
            <person name="Nolan M."/>
            <person name="Ohm R."/>
            <person name="Pangilinan J."/>
            <person name="Park H.-J."/>
            <person name="Ramirez L."/>
            <person name="Alfaro M."/>
            <person name="Sun H."/>
            <person name="Tritt A."/>
            <person name="Yoshinaga Y."/>
            <person name="Zwiers L.-H."/>
            <person name="Turgeon B."/>
            <person name="Goodwin S."/>
            <person name="Spatafora J."/>
            <person name="Crous P."/>
            <person name="Grigoriev I."/>
        </authorList>
    </citation>
    <scope>NUCLEOTIDE SEQUENCE</scope>
    <source>
        <strain evidence="3">CBS 121167</strain>
    </source>
</reference>
<dbReference type="GeneID" id="54293631"/>
<name>A0A6A6B044_9PEZI</name>
<dbReference type="Pfam" id="PF26335">
    <property type="entry name" value="ARB_00930_C"/>
    <property type="match status" value="1"/>
</dbReference>
<dbReference type="PANTHER" id="PTHR22935">
    <property type="entry name" value="PENICILLIN-BINDING PROTEIN"/>
    <property type="match status" value="1"/>
</dbReference>
<dbReference type="Pfam" id="PF00144">
    <property type="entry name" value="Beta-lactamase"/>
    <property type="match status" value="1"/>
</dbReference>
<dbReference type="RefSeq" id="XP_033393106.1">
    <property type="nucleotide sequence ID" value="XM_033536135.1"/>
</dbReference>
<dbReference type="EMBL" id="ML995503">
    <property type="protein sequence ID" value="KAF2137390.1"/>
    <property type="molecule type" value="Genomic_DNA"/>
</dbReference>
<evidence type="ECO:0000313" key="4">
    <source>
        <dbReference type="Proteomes" id="UP000799438"/>
    </source>
</evidence>
<dbReference type="Proteomes" id="UP000799438">
    <property type="component" value="Unassembled WGS sequence"/>
</dbReference>